<dbReference type="EMBL" id="JAEAOA010002083">
    <property type="protein sequence ID" value="KAK3607367.1"/>
    <property type="molecule type" value="Genomic_DNA"/>
</dbReference>
<accession>A0AAE0WBE3</accession>
<reference evidence="1" key="3">
    <citation type="submission" date="2023-05" db="EMBL/GenBank/DDBJ databases">
        <authorList>
            <person name="Smith C.H."/>
        </authorList>
    </citation>
    <scope>NUCLEOTIDE SEQUENCE</scope>
    <source>
        <strain evidence="1">CHS0354</strain>
        <tissue evidence="1">Mantle</tissue>
    </source>
</reference>
<organism evidence="1 2">
    <name type="scientific">Potamilus streckersoni</name>
    <dbReference type="NCBI Taxonomy" id="2493646"/>
    <lineage>
        <taxon>Eukaryota</taxon>
        <taxon>Metazoa</taxon>
        <taxon>Spiralia</taxon>
        <taxon>Lophotrochozoa</taxon>
        <taxon>Mollusca</taxon>
        <taxon>Bivalvia</taxon>
        <taxon>Autobranchia</taxon>
        <taxon>Heteroconchia</taxon>
        <taxon>Palaeoheterodonta</taxon>
        <taxon>Unionida</taxon>
        <taxon>Unionoidea</taxon>
        <taxon>Unionidae</taxon>
        <taxon>Ambleminae</taxon>
        <taxon>Lampsilini</taxon>
        <taxon>Potamilus</taxon>
    </lineage>
</organism>
<comment type="caution">
    <text evidence="1">The sequence shown here is derived from an EMBL/GenBank/DDBJ whole genome shotgun (WGS) entry which is preliminary data.</text>
</comment>
<dbReference type="Proteomes" id="UP001195483">
    <property type="component" value="Unassembled WGS sequence"/>
</dbReference>
<name>A0AAE0WBE3_9BIVA</name>
<reference evidence="1" key="2">
    <citation type="journal article" date="2021" name="Genome Biol. Evol.">
        <title>Developing a high-quality reference genome for a parasitic bivalve with doubly uniparental inheritance (Bivalvia: Unionida).</title>
        <authorList>
            <person name="Smith C.H."/>
        </authorList>
    </citation>
    <scope>NUCLEOTIDE SEQUENCE</scope>
    <source>
        <strain evidence="1">CHS0354</strain>
        <tissue evidence="1">Mantle</tissue>
    </source>
</reference>
<keyword evidence="2" id="KW-1185">Reference proteome</keyword>
<gene>
    <name evidence="1" type="ORF">CHS0354_035704</name>
</gene>
<reference evidence="1" key="1">
    <citation type="journal article" date="2021" name="Genome Biol. Evol.">
        <title>A High-Quality Reference Genome for a Parasitic Bivalve with Doubly Uniparental Inheritance (Bivalvia: Unionida).</title>
        <authorList>
            <person name="Smith C.H."/>
        </authorList>
    </citation>
    <scope>NUCLEOTIDE SEQUENCE</scope>
    <source>
        <strain evidence="1">CHS0354</strain>
    </source>
</reference>
<dbReference type="AlphaFoldDB" id="A0AAE0WBE3"/>
<evidence type="ECO:0000313" key="1">
    <source>
        <dbReference type="EMBL" id="KAK3607367.1"/>
    </source>
</evidence>
<proteinExistence type="predicted"/>
<evidence type="ECO:0000313" key="2">
    <source>
        <dbReference type="Proteomes" id="UP001195483"/>
    </source>
</evidence>
<protein>
    <submittedName>
        <fullName evidence="1">Uncharacterized protein</fullName>
    </submittedName>
</protein>
<sequence>MERYINGVVYSSSTNVEIIGQSNDGGVGALVPKGLLLCLRIFYAIPDSRRLDFTGTGRITRCNSVQRSTGRESTSAISDASTNLQTMEPTVVYINPGTESQTDKNDIHISKASHDTDSNPLTSTDWTTSTMIISVTSSNFTITQADNNESTVDNIQGQNHQRSRKTRQQMSYGWIKTSSRDVTARTSRQNPPIALTLFTRIILTNEVIRMFRNKRAKEKLYAVFIRLHRLFQPIVVLVKATGHFLIRNRKSQIAQPQEIFMALVIGRRIIT</sequence>